<dbReference type="SUPFAM" id="SSF141868">
    <property type="entry name" value="EAL domain-like"/>
    <property type="match status" value="1"/>
</dbReference>
<evidence type="ECO:0000256" key="1">
    <source>
        <dbReference type="SAM" id="Phobius"/>
    </source>
</evidence>
<dbReference type="Proteomes" id="UP000279457">
    <property type="component" value="Unassembled WGS sequence"/>
</dbReference>
<dbReference type="NCBIfam" id="NF008281">
    <property type="entry name" value="PRK11059.1"/>
    <property type="match status" value="1"/>
</dbReference>
<dbReference type="EMBL" id="RHHM01000012">
    <property type="protein sequence ID" value="RQM37319.1"/>
    <property type="molecule type" value="Genomic_DNA"/>
</dbReference>
<dbReference type="CDD" id="cd01948">
    <property type="entry name" value="EAL"/>
    <property type="match status" value="1"/>
</dbReference>
<dbReference type="PROSITE" id="PS51257">
    <property type="entry name" value="PROKAR_LIPOPROTEIN"/>
    <property type="match status" value="1"/>
</dbReference>
<accession>A0A3N6UN12</accession>
<dbReference type="InterPro" id="IPR000160">
    <property type="entry name" value="GGDEF_dom"/>
</dbReference>
<feature type="domain" description="GGDEF" evidence="3">
    <location>
        <begin position="257"/>
        <end position="390"/>
    </location>
</feature>
<feature type="domain" description="EAL" evidence="2">
    <location>
        <begin position="399"/>
        <end position="647"/>
    </location>
</feature>
<evidence type="ECO:0000313" key="4">
    <source>
        <dbReference type="EMBL" id="RQM37319.1"/>
    </source>
</evidence>
<dbReference type="PANTHER" id="PTHR33121">
    <property type="entry name" value="CYCLIC DI-GMP PHOSPHODIESTERASE PDEF"/>
    <property type="match status" value="1"/>
</dbReference>
<evidence type="ECO:0000259" key="3">
    <source>
        <dbReference type="PROSITE" id="PS50887"/>
    </source>
</evidence>
<dbReference type="Pfam" id="PF00990">
    <property type="entry name" value="GGDEF"/>
    <property type="match status" value="1"/>
</dbReference>
<organism evidence="4 5">
    <name type="scientific">Erwinia psidii</name>
    <dbReference type="NCBI Taxonomy" id="69224"/>
    <lineage>
        <taxon>Bacteria</taxon>
        <taxon>Pseudomonadati</taxon>
        <taxon>Pseudomonadota</taxon>
        <taxon>Gammaproteobacteria</taxon>
        <taxon>Enterobacterales</taxon>
        <taxon>Erwiniaceae</taxon>
        <taxon>Erwinia</taxon>
    </lineage>
</organism>
<evidence type="ECO:0000259" key="2">
    <source>
        <dbReference type="PROSITE" id="PS50883"/>
    </source>
</evidence>
<dbReference type="InterPro" id="IPR050706">
    <property type="entry name" value="Cyclic-di-GMP_PDE-like"/>
</dbReference>
<evidence type="ECO:0000313" key="5">
    <source>
        <dbReference type="Proteomes" id="UP000279457"/>
    </source>
</evidence>
<proteinExistence type="predicted"/>
<keyword evidence="1" id="KW-1133">Transmembrane helix</keyword>
<dbReference type="InterPro" id="IPR043128">
    <property type="entry name" value="Rev_trsase/Diguanyl_cyclase"/>
</dbReference>
<keyword evidence="1" id="KW-0812">Transmembrane</keyword>
<protein>
    <submittedName>
        <fullName evidence="4">RNase E specificity factor CsrD</fullName>
    </submittedName>
</protein>
<keyword evidence="5" id="KW-1185">Reference proteome</keyword>
<dbReference type="GO" id="GO:0071111">
    <property type="term" value="F:cyclic-guanylate-specific phosphodiesterase activity"/>
    <property type="evidence" value="ECO:0007669"/>
    <property type="project" value="InterPro"/>
</dbReference>
<dbReference type="PANTHER" id="PTHR33121:SF32">
    <property type="entry name" value="RNASE E SPECIFICITY FACTOR CSRD"/>
    <property type="match status" value="1"/>
</dbReference>
<reference evidence="4 5" key="1">
    <citation type="submission" date="2018-10" db="EMBL/GenBank/DDBJ databases">
        <title>Draft genome sequence for the type isolate of Erwinia psidii, agent causal of bacterial blight in guava (Psidium guajava) and wilt and die-back of Eucalyptus spp.</title>
        <authorList>
            <person name="Hermenegildo P.S."/>
            <person name="Santos S.A."/>
            <person name="Guimaraes L.M.S."/>
            <person name="Vidigal P.M.P."/>
            <person name="Pereira I.C."/>
            <person name="Badel J.L."/>
            <person name="Alfenas-Zerbini P."/>
            <person name="Ferreira M.A.S.V."/>
            <person name="Alfenas A.C."/>
        </authorList>
    </citation>
    <scope>NUCLEOTIDE SEQUENCE [LARGE SCALE GENOMIC DNA]</scope>
    <source>
        <strain evidence="4 5">IBSBF 435</strain>
    </source>
</reference>
<sequence>MRLTTKLSAMITLLSALAMLLMLLGCVISFFYLSDERAGHRLLTMAKEIDSTLTTETPEQMVTWLPQVMGPLQIHQVIFVENGQKRLALARHQDAVLEDEPNKYRQTEIRLENHPAFTLNIIWVDTTKTWLCSFVGASIFTIIIFVVSSLILILLFTHRWLYRQLQGMEFLEHRAGMVLKGERSSVRHGNVHEWPPKASSAIDLLLSDLHEAGEQRNRIDTLIRSFAAKDAKTGLNNRMFFDNQLSTMLEDTEGTESHGMVMMIRLPDLDTLRDYWGPGQTKDYLFDLVNLLSTFVMRYPGALLARYFRSDFAVLLPHRSLKDADGIASQLIHAVDALPPMRMLDREDMIHIGISGWHSGQSTQQVMESVEVATRHAALSGGNNWSVGEVPQQDRSRGSVKWRTLLESTLQRGGVRLYQKPAVTGEGNVHHREMMPRIFDGDKELSSAEYLPFVQQLGMAEGYDRQLVSRILALLPIFPGETLAIPLTVDALLRRSFQFWLGDMLLQYTQSQRNYILFELAEADVCQQISRLNDAFRLLKGFGCRIAISQAGLTVVSTGYIKPFDVELIKLHPGLVRNIERRTENQLFVQSLVESCKRTPTRVFAAGVKSQAEWHTLAELGIQGGQGDYFAPSELLNSEVKKFSQRFRV</sequence>
<dbReference type="Gene3D" id="3.20.20.450">
    <property type="entry name" value="EAL domain"/>
    <property type="match status" value="1"/>
</dbReference>
<dbReference type="PROSITE" id="PS50887">
    <property type="entry name" value="GGDEF"/>
    <property type="match status" value="1"/>
</dbReference>
<gene>
    <name evidence="4" type="primary">csrD</name>
    <name evidence="4" type="ORF">EB241_15220</name>
</gene>
<feature type="transmembrane region" description="Helical" evidence="1">
    <location>
        <begin position="134"/>
        <end position="156"/>
    </location>
</feature>
<dbReference type="SUPFAM" id="SSF55073">
    <property type="entry name" value="Nucleotide cyclase"/>
    <property type="match status" value="1"/>
</dbReference>
<dbReference type="Pfam" id="PF17157">
    <property type="entry name" value="GAPES4"/>
    <property type="match status" value="1"/>
</dbReference>
<dbReference type="InterPro" id="IPR029787">
    <property type="entry name" value="Nucleotide_cyclase"/>
</dbReference>
<dbReference type="RefSeq" id="WP_124233901.1">
    <property type="nucleotide sequence ID" value="NZ_RHHM01000012.1"/>
</dbReference>
<dbReference type="Pfam" id="PF00563">
    <property type="entry name" value="EAL"/>
    <property type="match status" value="1"/>
</dbReference>
<name>A0A3N6UN12_9GAMM</name>
<dbReference type="InterPro" id="IPR035919">
    <property type="entry name" value="EAL_sf"/>
</dbReference>
<dbReference type="InterPro" id="IPR001633">
    <property type="entry name" value="EAL_dom"/>
</dbReference>
<dbReference type="AlphaFoldDB" id="A0A3N6UN12"/>
<dbReference type="SMART" id="SM00267">
    <property type="entry name" value="GGDEF"/>
    <property type="match status" value="1"/>
</dbReference>
<dbReference type="Gene3D" id="3.30.70.270">
    <property type="match status" value="1"/>
</dbReference>
<dbReference type="InterPro" id="IPR033423">
    <property type="entry name" value="GAPES4"/>
</dbReference>
<dbReference type="OrthoDB" id="5894408at2"/>
<feature type="transmembrane region" description="Helical" evidence="1">
    <location>
        <begin position="7"/>
        <end position="33"/>
    </location>
</feature>
<comment type="caution">
    <text evidence="4">The sequence shown here is derived from an EMBL/GenBank/DDBJ whole genome shotgun (WGS) entry which is preliminary data.</text>
</comment>
<keyword evidence="1" id="KW-0472">Membrane</keyword>
<dbReference type="SMART" id="SM00052">
    <property type="entry name" value="EAL"/>
    <property type="match status" value="1"/>
</dbReference>
<dbReference type="PROSITE" id="PS50883">
    <property type="entry name" value="EAL"/>
    <property type="match status" value="1"/>
</dbReference>